<comment type="caution">
    <text evidence="1">The sequence shown here is derived from an EMBL/GenBank/DDBJ whole genome shotgun (WGS) entry which is preliminary data.</text>
</comment>
<reference evidence="2" key="1">
    <citation type="submission" date="2019-01" db="EMBL/GenBank/DDBJ databases">
        <title>Cytophagaceae bacterium strain CAR-16.</title>
        <authorList>
            <person name="Chen W.-M."/>
        </authorList>
    </citation>
    <scope>NUCLEOTIDE SEQUENCE [LARGE SCALE GENOMIC DNA]</scope>
    <source>
        <strain evidence="2">ICH-30</strain>
    </source>
</reference>
<evidence type="ECO:0000313" key="1">
    <source>
        <dbReference type="EMBL" id="RXR29694.1"/>
    </source>
</evidence>
<sequence>MSKTKIVLVGFLFWVPLLYSQTTIKGKVVVKEQTAEGIHVLNLVSEKATITNEKGEFTIEANEDDLLVFSAVHLHYWRKTISADDIKNGFIEVEMTVKEQKLEEVVVTEYTKINAQDLGIIDYKPKKYTPAERRLRTAEQLKWYSPLLIPFGGMSVDGLINQISGRTNQLKKEVEIEKKELLLKKLNEWYENEFYTNQLNIPEEYREGFKVYTIYDEEFINYLNSNDTVNGSLCISKLANEFLTYLTSDE</sequence>
<dbReference type="Proteomes" id="UP000289734">
    <property type="component" value="Unassembled WGS sequence"/>
</dbReference>
<name>A0A4Q1KLP8_9FLAO</name>
<gene>
    <name evidence="1" type="ORF">EQG68_12560</name>
</gene>
<proteinExistence type="predicted"/>
<organism evidence="1 2">
    <name type="scientific">Flavobacterium piscinae</name>
    <dbReference type="NCBI Taxonomy" id="2506424"/>
    <lineage>
        <taxon>Bacteria</taxon>
        <taxon>Pseudomonadati</taxon>
        <taxon>Bacteroidota</taxon>
        <taxon>Flavobacteriia</taxon>
        <taxon>Flavobacteriales</taxon>
        <taxon>Flavobacteriaceae</taxon>
        <taxon>Flavobacterium</taxon>
    </lineage>
</organism>
<evidence type="ECO:0000313" key="2">
    <source>
        <dbReference type="Proteomes" id="UP000289734"/>
    </source>
</evidence>
<keyword evidence="2" id="KW-1185">Reference proteome</keyword>
<dbReference type="SUPFAM" id="SSF49464">
    <property type="entry name" value="Carboxypeptidase regulatory domain-like"/>
    <property type="match status" value="1"/>
</dbReference>
<dbReference type="OrthoDB" id="1427655at2"/>
<dbReference type="AlphaFoldDB" id="A0A4Q1KLP8"/>
<evidence type="ECO:0008006" key="3">
    <source>
        <dbReference type="Google" id="ProtNLM"/>
    </source>
</evidence>
<dbReference type="RefSeq" id="WP_129465235.1">
    <property type="nucleotide sequence ID" value="NZ_SBKQ01000013.1"/>
</dbReference>
<dbReference type="InterPro" id="IPR008969">
    <property type="entry name" value="CarboxyPept-like_regulatory"/>
</dbReference>
<accession>A0A4Q1KLP8</accession>
<protein>
    <recommendedName>
        <fullName evidence="3">Carboxypeptidase-like regulatory domain-containing protein</fullName>
    </recommendedName>
</protein>
<dbReference type="EMBL" id="SBKQ01000013">
    <property type="protein sequence ID" value="RXR29694.1"/>
    <property type="molecule type" value="Genomic_DNA"/>
</dbReference>